<dbReference type="InterPro" id="IPR036444">
    <property type="entry name" value="PLipase_A2_dom_sf"/>
</dbReference>
<dbReference type="InterPro" id="IPR033113">
    <property type="entry name" value="PLA2_histidine"/>
</dbReference>
<protein>
    <recommendedName>
        <fullName evidence="5">Group XIIA secretory phospholipase A2</fullName>
    </recommendedName>
</protein>
<dbReference type="GO" id="GO:0050482">
    <property type="term" value="P:arachidonate secretion"/>
    <property type="evidence" value="ECO:0007669"/>
    <property type="project" value="InterPro"/>
</dbReference>
<dbReference type="GO" id="GO:0006644">
    <property type="term" value="P:phospholipid metabolic process"/>
    <property type="evidence" value="ECO:0007669"/>
    <property type="project" value="InterPro"/>
</dbReference>
<evidence type="ECO:0000313" key="3">
    <source>
        <dbReference type="EMBL" id="KAK3852293.1"/>
    </source>
</evidence>
<dbReference type="GO" id="GO:0005509">
    <property type="term" value="F:calcium ion binding"/>
    <property type="evidence" value="ECO:0007669"/>
    <property type="project" value="InterPro"/>
</dbReference>
<sequence length="248" mass="27705">MRIYYCQYKPVGNYNTRNTNQLLNGKYDLKVPEDIKDTALELERAVMKIAGILFLLTALLSSQGLCTESYFDLLYDNIIHAQETLKDVASSMNKGIKTVAQTVKFVQDFVDSTVEEDCVYSCPKKKIPIGKPNYVPKSNGCGSFGVIFEKENLPRPDMVDCCNEHDLCYGTCGSDKEDCDRKFKRCLYRTCDEVKKQVEILSHKTCQGGAKLLYTTTVALGCTSYKVAQHEACQCVTAGSMAGVKNEL</sequence>
<comment type="caution">
    <text evidence="3">The sequence shown here is derived from an EMBL/GenBank/DDBJ whole genome shotgun (WGS) entry which is preliminary data.</text>
</comment>
<dbReference type="GO" id="GO:0004623">
    <property type="term" value="F:phospholipase A2 activity"/>
    <property type="evidence" value="ECO:0007669"/>
    <property type="project" value="InterPro"/>
</dbReference>
<evidence type="ECO:0000256" key="2">
    <source>
        <dbReference type="ARBA" id="ARBA00022525"/>
    </source>
</evidence>
<name>A0AAE1BKS5_PETCI</name>
<dbReference type="GO" id="GO:0005576">
    <property type="term" value="C:extracellular region"/>
    <property type="evidence" value="ECO:0007669"/>
    <property type="project" value="UniProtKB-SubCell"/>
</dbReference>
<dbReference type="Gene3D" id="1.20.90.10">
    <property type="entry name" value="Phospholipase A2 domain"/>
    <property type="match status" value="1"/>
</dbReference>
<dbReference type="PANTHER" id="PTHR12824">
    <property type="entry name" value="GROUP XII SECRETORY PHOSPHOLIPASE A2 FAMILY MEMBER"/>
    <property type="match status" value="1"/>
</dbReference>
<proteinExistence type="predicted"/>
<dbReference type="Pfam" id="PF06951">
    <property type="entry name" value="PLA2G12"/>
    <property type="match status" value="1"/>
</dbReference>
<reference evidence="3" key="1">
    <citation type="submission" date="2023-10" db="EMBL/GenBank/DDBJ databases">
        <title>Genome assemblies of two species of porcelain crab, Petrolisthes cinctipes and Petrolisthes manimaculis (Anomura: Porcellanidae).</title>
        <authorList>
            <person name="Angst P."/>
        </authorList>
    </citation>
    <scope>NUCLEOTIDE SEQUENCE</scope>
    <source>
        <strain evidence="3">PB745_01</strain>
        <tissue evidence="3">Gill</tissue>
    </source>
</reference>
<evidence type="ECO:0008006" key="5">
    <source>
        <dbReference type="Google" id="ProtNLM"/>
    </source>
</evidence>
<keyword evidence="2" id="KW-0964">Secreted</keyword>
<dbReference type="SUPFAM" id="SSF48619">
    <property type="entry name" value="Phospholipase A2, PLA2"/>
    <property type="match status" value="1"/>
</dbReference>
<accession>A0AAE1BKS5</accession>
<dbReference type="PANTHER" id="PTHR12824:SF8">
    <property type="entry name" value="GXIVSPLA2, ISOFORM A"/>
    <property type="match status" value="1"/>
</dbReference>
<gene>
    <name evidence="3" type="ORF">Pcinc_041114</name>
</gene>
<comment type="subcellular location">
    <subcellularLocation>
        <location evidence="1">Secreted</location>
    </subcellularLocation>
</comment>
<evidence type="ECO:0000256" key="1">
    <source>
        <dbReference type="ARBA" id="ARBA00004613"/>
    </source>
</evidence>
<dbReference type="InterPro" id="IPR010711">
    <property type="entry name" value="PLA2G12"/>
</dbReference>
<dbReference type="GO" id="GO:0016042">
    <property type="term" value="P:lipid catabolic process"/>
    <property type="evidence" value="ECO:0007669"/>
    <property type="project" value="InterPro"/>
</dbReference>
<dbReference type="Proteomes" id="UP001286313">
    <property type="component" value="Unassembled WGS sequence"/>
</dbReference>
<evidence type="ECO:0000313" key="4">
    <source>
        <dbReference type="Proteomes" id="UP001286313"/>
    </source>
</evidence>
<organism evidence="3 4">
    <name type="scientific">Petrolisthes cinctipes</name>
    <name type="common">Flat porcelain crab</name>
    <dbReference type="NCBI Taxonomy" id="88211"/>
    <lineage>
        <taxon>Eukaryota</taxon>
        <taxon>Metazoa</taxon>
        <taxon>Ecdysozoa</taxon>
        <taxon>Arthropoda</taxon>
        <taxon>Crustacea</taxon>
        <taxon>Multicrustacea</taxon>
        <taxon>Malacostraca</taxon>
        <taxon>Eumalacostraca</taxon>
        <taxon>Eucarida</taxon>
        <taxon>Decapoda</taxon>
        <taxon>Pleocyemata</taxon>
        <taxon>Anomura</taxon>
        <taxon>Galatheoidea</taxon>
        <taxon>Porcellanidae</taxon>
        <taxon>Petrolisthes</taxon>
    </lineage>
</organism>
<dbReference type="EMBL" id="JAWQEG010007493">
    <property type="protein sequence ID" value="KAK3852293.1"/>
    <property type="molecule type" value="Genomic_DNA"/>
</dbReference>
<dbReference type="AlphaFoldDB" id="A0AAE1BKS5"/>
<keyword evidence="4" id="KW-1185">Reference proteome</keyword>
<dbReference type="PROSITE" id="PS00118">
    <property type="entry name" value="PA2_HIS"/>
    <property type="match status" value="1"/>
</dbReference>